<dbReference type="Gene3D" id="3.30.420.130">
    <property type="entry name" value="Dinitrogenase iron-molybdenum cofactor biosynthesis domain"/>
    <property type="match status" value="1"/>
</dbReference>
<dbReference type="InterPro" id="IPR033913">
    <property type="entry name" value="MTH1175_dom"/>
</dbReference>
<dbReference type="AlphaFoldDB" id="F2JJN0"/>
<gene>
    <name evidence="2" type="ordered locus">Clole_0325</name>
</gene>
<dbReference type="Pfam" id="PF02579">
    <property type="entry name" value="Nitro_FeMo-Co"/>
    <property type="match status" value="1"/>
</dbReference>
<accession>F2JJN0</accession>
<feature type="domain" description="Dinitrogenase iron-molybdenum cofactor biosynthesis" evidence="1">
    <location>
        <begin position="9"/>
        <end position="96"/>
    </location>
</feature>
<dbReference type="PANTHER" id="PTHR42983:SF1">
    <property type="entry name" value="IRON-MOLYBDENUM PROTEIN"/>
    <property type="match status" value="1"/>
</dbReference>
<dbReference type="CDD" id="cd00851">
    <property type="entry name" value="MTH1175"/>
    <property type="match status" value="1"/>
</dbReference>
<reference evidence="2 3" key="1">
    <citation type="journal article" date="2011" name="J. Bacteriol.">
        <title>Complete genome sequence of the cellulose-degrading bacterium Cellulosilyticum lentocellum.</title>
        <authorList>
            <consortium name="US DOE Joint Genome Institute"/>
            <person name="Miller D.A."/>
            <person name="Suen G."/>
            <person name="Bruce D."/>
            <person name="Copeland A."/>
            <person name="Cheng J.F."/>
            <person name="Detter C."/>
            <person name="Goodwin L.A."/>
            <person name="Han C.S."/>
            <person name="Hauser L.J."/>
            <person name="Land M.L."/>
            <person name="Lapidus A."/>
            <person name="Lucas S."/>
            <person name="Meincke L."/>
            <person name="Pitluck S."/>
            <person name="Tapia R."/>
            <person name="Teshima H."/>
            <person name="Woyke T."/>
            <person name="Fox B.G."/>
            <person name="Angert E.R."/>
            <person name="Currie C.R."/>
        </authorList>
    </citation>
    <scope>NUCLEOTIDE SEQUENCE [LARGE SCALE GENOMIC DNA]</scope>
    <source>
        <strain evidence="3">ATCC 49066 / DSM 5427 / NCIMB 11756 / RHM5</strain>
    </source>
</reference>
<organism evidence="2 3">
    <name type="scientific">Cellulosilyticum lentocellum (strain ATCC 49066 / DSM 5427 / NCIMB 11756 / RHM5)</name>
    <name type="common">Clostridium lentocellum</name>
    <dbReference type="NCBI Taxonomy" id="642492"/>
    <lineage>
        <taxon>Bacteria</taxon>
        <taxon>Bacillati</taxon>
        <taxon>Bacillota</taxon>
        <taxon>Clostridia</taxon>
        <taxon>Lachnospirales</taxon>
        <taxon>Cellulosilyticaceae</taxon>
        <taxon>Cellulosilyticum</taxon>
    </lineage>
</organism>
<dbReference type="eggNOG" id="COG1433">
    <property type="taxonomic scope" value="Bacteria"/>
</dbReference>
<dbReference type="InterPro" id="IPR036105">
    <property type="entry name" value="DiNase_FeMo-co_biosyn_sf"/>
</dbReference>
<dbReference type="KEGG" id="cle:Clole_0325"/>
<dbReference type="EMBL" id="CP002582">
    <property type="protein sequence ID" value="ADZ82072.1"/>
    <property type="molecule type" value="Genomic_DNA"/>
</dbReference>
<dbReference type="PANTHER" id="PTHR42983">
    <property type="entry name" value="DINITROGENASE IRON-MOLYBDENUM COFACTOR PROTEIN-RELATED"/>
    <property type="match status" value="1"/>
</dbReference>
<dbReference type="InterPro" id="IPR003731">
    <property type="entry name" value="Di-Nase_FeMo-co_biosynth"/>
</dbReference>
<evidence type="ECO:0000313" key="3">
    <source>
        <dbReference type="Proteomes" id="UP000008467"/>
    </source>
</evidence>
<dbReference type="HOGENOM" id="CLU_104194_2_0_9"/>
<name>F2JJN0_CELLD</name>
<dbReference type="Proteomes" id="UP000008467">
    <property type="component" value="Chromosome"/>
</dbReference>
<dbReference type="STRING" id="642492.Clole_0325"/>
<dbReference type="SUPFAM" id="SSF53146">
    <property type="entry name" value="Nitrogenase accessory factor-like"/>
    <property type="match status" value="1"/>
</dbReference>
<keyword evidence="3" id="KW-1185">Reference proteome</keyword>
<dbReference type="RefSeq" id="WP_013655373.1">
    <property type="nucleotide sequence ID" value="NC_015275.1"/>
</dbReference>
<proteinExistence type="predicted"/>
<evidence type="ECO:0000313" key="2">
    <source>
        <dbReference type="EMBL" id="ADZ82072.1"/>
    </source>
</evidence>
<protein>
    <submittedName>
        <fullName evidence="2">Dinitrogenase iron-molybdenum cofactor biosynthesis protein</fullName>
    </submittedName>
</protein>
<evidence type="ECO:0000259" key="1">
    <source>
        <dbReference type="Pfam" id="PF02579"/>
    </source>
</evidence>
<sequence length="130" mass="13917">MKIAVPTENNHIYGHFGKAKLFTVYEVTENASIHQTALNTEGSGHGALVAALKEEKVDTLLCGGIGGPAKSGLEKEGIKVISGLSGEVEQLVFDYLQGKLPESGGVTCNHHHGEEHDCNHHEDGHDCHCH</sequence>